<dbReference type="Pfam" id="PF12706">
    <property type="entry name" value="Lactamase_B_2"/>
    <property type="match status" value="1"/>
</dbReference>
<evidence type="ECO:0000313" key="3">
    <source>
        <dbReference type="Proteomes" id="UP001196873"/>
    </source>
</evidence>
<accession>A0AAW4NKE2</accession>
<evidence type="ECO:0000313" key="2">
    <source>
        <dbReference type="EMBL" id="MBW4864472.1"/>
    </source>
</evidence>
<dbReference type="SUPFAM" id="SSF56281">
    <property type="entry name" value="Metallo-hydrolase/oxidoreductase"/>
    <property type="match status" value="1"/>
</dbReference>
<proteinExistence type="predicted"/>
<sequence>MKVTLLGTGTSQGVPVLGCNCEVCKSNDPHDRRFRTSVLIETASTRILIDCGPDFRMQMLAQPFRKIDAVLLTHIHYDHVGGIDDLRPFCRFGDINIYSNTDVIKGLKHNMPYCFPEKGDLYPGVPRLILHEIKPHVGFNIGDIEVMPITVMHDKLPILGYRIGKLAYITDMKNIEEKEFEYLSGISVLVINALRWKREHHSHQLVDDAISFARKLGVKRVFLIHMTHEIGLHAKANLLLPSGIQFGFDGETIIV</sequence>
<dbReference type="PANTHER" id="PTHR42663:SF6">
    <property type="entry name" value="HYDROLASE C777.06C-RELATED"/>
    <property type="match status" value="1"/>
</dbReference>
<dbReference type="AlphaFoldDB" id="A0AAW4NKE2"/>
<dbReference type="InterPro" id="IPR036866">
    <property type="entry name" value="RibonucZ/Hydroxyglut_hydro"/>
</dbReference>
<feature type="domain" description="Metallo-beta-lactamase" evidence="1">
    <location>
        <begin position="34"/>
        <end position="225"/>
    </location>
</feature>
<comment type="caution">
    <text evidence="2">The sequence shown here is derived from an EMBL/GenBank/DDBJ whole genome shotgun (WGS) entry which is preliminary data.</text>
</comment>
<dbReference type="Gene3D" id="3.60.15.10">
    <property type="entry name" value="Ribonuclease Z/Hydroxyacylglutathione hydrolase-like"/>
    <property type="match status" value="1"/>
</dbReference>
<dbReference type="SMART" id="SM00849">
    <property type="entry name" value="Lactamase_B"/>
    <property type="match status" value="1"/>
</dbReference>
<dbReference type="RefSeq" id="WP_007133727.1">
    <property type="nucleotide sequence ID" value="NZ_CABKPN010000001.1"/>
</dbReference>
<dbReference type="EMBL" id="JAHXRF010000001">
    <property type="protein sequence ID" value="MBW4864472.1"/>
    <property type="molecule type" value="Genomic_DNA"/>
</dbReference>
<evidence type="ECO:0000259" key="1">
    <source>
        <dbReference type="SMART" id="SM00849"/>
    </source>
</evidence>
<organism evidence="2 3">
    <name type="scientific">Segatella salivae</name>
    <dbReference type="NCBI Taxonomy" id="228604"/>
    <lineage>
        <taxon>Bacteria</taxon>
        <taxon>Pseudomonadati</taxon>
        <taxon>Bacteroidota</taxon>
        <taxon>Bacteroidia</taxon>
        <taxon>Bacteroidales</taxon>
        <taxon>Prevotellaceae</taxon>
        <taxon>Segatella</taxon>
    </lineage>
</organism>
<dbReference type="PANTHER" id="PTHR42663">
    <property type="entry name" value="HYDROLASE C777.06C-RELATED-RELATED"/>
    <property type="match status" value="1"/>
</dbReference>
<dbReference type="Proteomes" id="UP001196873">
    <property type="component" value="Unassembled WGS sequence"/>
</dbReference>
<protein>
    <submittedName>
        <fullName evidence="2">MBL fold metallo-hydrolase</fullName>
    </submittedName>
</protein>
<reference evidence="2" key="1">
    <citation type="submission" date="2021-07" db="EMBL/GenBank/DDBJ databases">
        <title>Genomic diversity and antimicrobial resistance of Prevotella spp. isolated from chronic lung disease airways.</title>
        <authorList>
            <person name="Webb K.A."/>
            <person name="Olagoke O.S."/>
            <person name="Baird T."/>
            <person name="Neill J."/>
            <person name="Pham A."/>
            <person name="Wells T.J."/>
            <person name="Ramsay K.A."/>
            <person name="Bell S.C."/>
            <person name="Sarovich D.S."/>
            <person name="Price E.P."/>
        </authorList>
    </citation>
    <scope>NUCLEOTIDE SEQUENCE</scope>
    <source>
        <strain evidence="2">SCHI0047.S.3</strain>
    </source>
</reference>
<dbReference type="InterPro" id="IPR001279">
    <property type="entry name" value="Metallo-B-lactamas"/>
</dbReference>
<gene>
    <name evidence="2" type="ORF">KZY68_00220</name>
</gene>
<name>A0AAW4NKE2_9BACT</name>
<dbReference type="CDD" id="cd16279">
    <property type="entry name" value="metallo-hydrolase-like_MBL-fold"/>
    <property type="match status" value="1"/>
</dbReference>